<dbReference type="PANTHER" id="PTHR36444:SF2">
    <property type="entry name" value="TRANSCRIPTIONAL REGULATOR PROTEIN YOBU-RELATED"/>
    <property type="match status" value="1"/>
</dbReference>
<dbReference type="InterPro" id="IPR029441">
    <property type="entry name" value="Cass2"/>
</dbReference>
<evidence type="ECO:0000313" key="3">
    <source>
        <dbReference type="Proteomes" id="UP001432059"/>
    </source>
</evidence>
<dbReference type="InterPro" id="IPR053182">
    <property type="entry name" value="YobU-like_regulator"/>
</dbReference>
<feature type="domain" description="Integron-associated effector binding protein" evidence="1">
    <location>
        <begin position="3"/>
        <end position="128"/>
    </location>
</feature>
<accession>A0AAU0F510</accession>
<protein>
    <submittedName>
        <fullName evidence="2">Transcriptional regulator YdeE, contains AraC-type DNA-binding domain</fullName>
    </submittedName>
</protein>
<dbReference type="Pfam" id="PF14526">
    <property type="entry name" value="Cass2"/>
    <property type="match status" value="1"/>
</dbReference>
<gene>
    <name evidence="2" type="ORF">BPO_2180</name>
</gene>
<dbReference type="Gene3D" id="3.20.80.10">
    <property type="entry name" value="Regulatory factor, effector binding domain"/>
    <property type="match status" value="1"/>
</dbReference>
<dbReference type="EMBL" id="CP136426">
    <property type="protein sequence ID" value="WOC52827.1"/>
    <property type="molecule type" value="Genomic_DNA"/>
</dbReference>
<dbReference type="Proteomes" id="UP001432059">
    <property type="component" value="Chromosome"/>
</dbReference>
<reference evidence="2" key="1">
    <citation type="submission" date="2023-10" db="EMBL/GenBank/DDBJ databases">
        <title>Characterization and whole genome sequencing of a novel strain of Bergeyella porcorum QD2021 isolated from pig.</title>
        <authorList>
            <person name="Liu G."/>
            <person name="Chen C."/>
            <person name="Han X."/>
        </authorList>
    </citation>
    <scope>NUCLEOTIDE SEQUENCE</scope>
    <source>
        <strain evidence="2">QD2021</strain>
    </source>
</reference>
<name>A0AAU0F510_9FLAO</name>
<evidence type="ECO:0000259" key="1">
    <source>
        <dbReference type="Pfam" id="PF14526"/>
    </source>
</evidence>
<dbReference type="KEGG" id="bpor:BPO_2180"/>
<sequence length="131" mass="15636">MNTTIFGYKIRTTNQNAQSMSDMGQLWEQFMANNPNTTQKIYVVYTHYENQDQGFYDVYIGTQEHLAHFPDKIDVAIEKHTEFECEYHSPNDVVSLWKEIWANPNLQRQYSFDVEEYDFENKTVKIYLSVK</sequence>
<dbReference type="RefSeq" id="WP_327984165.1">
    <property type="nucleotide sequence ID" value="NZ_CP136426.1"/>
</dbReference>
<proteinExistence type="predicted"/>
<dbReference type="InterPro" id="IPR011256">
    <property type="entry name" value="Reg_factor_effector_dom_sf"/>
</dbReference>
<dbReference type="AlphaFoldDB" id="A0AAU0F510"/>
<keyword evidence="3" id="KW-1185">Reference proteome</keyword>
<evidence type="ECO:0000313" key="2">
    <source>
        <dbReference type="EMBL" id="WOC52827.1"/>
    </source>
</evidence>
<keyword evidence="2" id="KW-0238">DNA-binding</keyword>
<dbReference type="PANTHER" id="PTHR36444">
    <property type="entry name" value="TRANSCRIPTIONAL REGULATOR PROTEIN YOBU-RELATED"/>
    <property type="match status" value="1"/>
</dbReference>
<dbReference type="GO" id="GO:0003677">
    <property type="term" value="F:DNA binding"/>
    <property type="evidence" value="ECO:0007669"/>
    <property type="project" value="UniProtKB-KW"/>
</dbReference>
<organism evidence="2 3">
    <name type="scientific">Bergeyella porcorum</name>
    <dbReference type="NCBI Taxonomy" id="1735111"/>
    <lineage>
        <taxon>Bacteria</taxon>
        <taxon>Pseudomonadati</taxon>
        <taxon>Bacteroidota</taxon>
        <taxon>Flavobacteriia</taxon>
        <taxon>Flavobacteriales</taxon>
        <taxon>Weeksellaceae</taxon>
        <taxon>Bergeyella</taxon>
    </lineage>
</organism>